<proteinExistence type="predicted"/>
<protein>
    <submittedName>
        <fullName evidence="2">Uncharacterized protein</fullName>
    </submittedName>
</protein>
<dbReference type="Proteomes" id="UP001234989">
    <property type="component" value="Chromosome 1"/>
</dbReference>
<gene>
    <name evidence="2" type="ORF">MTR67_003436</name>
</gene>
<feature type="region of interest" description="Disordered" evidence="1">
    <location>
        <begin position="1"/>
        <end position="48"/>
    </location>
</feature>
<dbReference type="EMBL" id="CP133612">
    <property type="protein sequence ID" value="WMV10051.1"/>
    <property type="molecule type" value="Genomic_DNA"/>
</dbReference>
<name>A0AAF0PSP6_SOLVR</name>
<sequence length="93" mass="10188">MQNLSGKVAGHDTKEINEENEYDGGDNDFGKPDFYVPESADANEDVSHHAEKVGASSCLCGTVMQLCWHQQDVKASTLSKSFILGRDPVDKIM</sequence>
<dbReference type="AlphaFoldDB" id="A0AAF0PSP6"/>
<accession>A0AAF0PSP6</accession>
<keyword evidence="3" id="KW-1185">Reference proteome</keyword>
<evidence type="ECO:0000313" key="3">
    <source>
        <dbReference type="Proteomes" id="UP001234989"/>
    </source>
</evidence>
<evidence type="ECO:0000256" key="1">
    <source>
        <dbReference type="SAM" id="MobiDB-lite"/>
    </source>
</evidence>
<evidence type="ECO:0000313" key="2">
    <source>
        <dbReference type="EMBL" id="WMV10051.1"/>
    </source>
</evidence>
<reference evidence="2" key="1">
    <citation type="submission" date="2023-08" db="EMBL/GenBank/DDBJ databases">
        <title>A de novo genome assembly of Solanum verrucosum Schlechtendal, a Mexican diploid species geographically isolated from the other diploid A-genome species in potato relatives.</title>
        <authorList>
            <person name="Hosaka K."/>
        </authorList>
    </citation>
    <scope>NUCLEOTIDE SEQUENCE</scope>
    <source>
        <tissue evidence="2">Young leaves</tissue>
    </source>
</reference>
<organism evidence="2 3">
    <name type="scientific">Solanum verrucosum</name>
    <dbReference type="NCBI Taxonomy" id="315347"/>
    <lineage>
        <taxon>Eukaryota</taxon>
        <taxon>Viridiplantae</taxon>
        <taxon>Streptophyta</taxon>
        <taxon>Embryophyta</taxon>
        <taxon>Tracheophyta</taxon>
        <taxon>Spermatophyta</taxon>
        <taxon>Magnoliopsida</taxon>
        <taxon>eudicotyledons</taxon>
        <taxon>Gunneridae</taxon>
        <taxon>Pentapetalae</taxon>
        <taxon>asterids</taxon>
        <taxon>lamiids</taxon>
        <taxon>Solanales</taxon>
        <taxon>Solanaceae</taxon>
        <taxon>Solanoideae</taxon>
        <taxon>Solaneae</taxon>
        <taxon>Solanum</taxon>
    </lineage>
</organism>